<feature type="transmembrane region" description="Helical" evidence="7">
    <location>
        <begin position="352"/>
        <end position="374"/>
    </location>
</feature>
<evidence type="ECO:0000256" key="4">
    <source>
        <dbReference type="ARBA" id="ARBA00022692"/>
    </source>
</evidence>
<comment type="subcellular location">
    <subcellularLocation>
        <location evidence="1">Cell membrane</location>
        <topology evidence="1">Multi-pass membrane protein</topology>
    </subcellularLocation>
</comment>
<feature type="transmembrane region" description="Helical" evidence="7">
    <location>
        <begin position="290"/>
        <end position="306"/>
    </location>
</feature>
<feature type="transmembrane region" description="Helical" evidence="7">
    <location>
        <begin position="96"/>
        <end position="116"/>
    </location>
</feature>
<feature type="transmembrane region" description="Helical" evidence="7">
    <location>
        <begin position="12"/>
        <end position="31"/>
    </location>
</feature>
<dbReference type="EMBL" id="BX571661">
    <property type="protein sequence ID" value="CAE10812.1"/>
    <property type="molecule type" value="Genomic_DNA"/>
</dbReference>
<dbReference type="CDD" id="cd17472">
    <property type="entry name" value="MFS_YajR_like"/>
    <property type="match status" value="1"/>
</dbReference>
<dbReference type="HOGENOM" id="CLU_001265_10_0_7"/>
<evidence type="ECO:0000256" key="7">
    <source>
        <dbReference type="SAM" id="Phobius"/>
    </source>
</evidence>
<organism evidence="10">
    <name type="scientific">Wolinella succinogenes (strain ATCC 29543 / DSM 1740 / CCUG 13145 / JCM 31913 / LMG 7466 / NCTC 11488 / FDC 602W)</name>
    <name type="common">Vibrio succinogenes</name>
    <dbReference type="NCBI Taxonomy" id="273121"/>
    <lineage>
        <taxon>Bacteria</taxon>
        <taxon>Pseudomonadati</taxon>
        <taxon>Campylobacterota</taxon>
        <taxon>Epsilonproteobacteria</taxon>
        <taxon>Campylobacterales</taxon>
        <taxon>Helicobacteraceae</taxon>
        <taxon>Wolinella</taxon>
    </lineage>
</organism>
<evidence type="ECO:0000259" key="8">
    <source>
        <dbReference type="PROSITE" id="PS50850"/>
    </source>
</evidence>
<feature type="transmembrane region" description="Helical" evidence="7">
    <location>
        <begin position="128"/>
        <end position="152"/>
    </location>
</feature>
<evidence type="ECO:0000256" key="2">
    <source>
        <dbReference type="ARBA" id="ARBA00022448"/>
    </source>
</evidence>
<dbReference type="InterPro" id="IPR001958">
    <property type="entry name" value="Tet-R_TetA/multi-R_MdtG-like"/>
</dbReference>
<dbReference type="InterPro" id="IPR020846">
    <property type="entry name" value="MFS_dom"/>
</dbReference>
<dbReference type="Proteomes" id="UP000000422">
    <property type="component" value="Chromosome"/>
</dbReference>
<dbReference type="PANTHER" id="PTHR23517">
    <property type="entry name" value="RESISTANCE PROTEIN MDTM, PUTATIVE-RELATED-RELATED"/>
    <property type="match status" value="1"/>
</dbReference>
<proteinExistence type="predicted"/>
<feature type="transmembrane region" description="Helical" evidence="7">
    <location>
        <begin position="266"/>
        <end position="284"/>
    </location>
</feature>
<feature type="transmembrane region" description="Helical" evidence="7">
    <location>
        <begin position="71"/>
        <end position="90"/>
    </location>
</feature>
<dbReference type="AlphaFoldDB" id="Q7M899"/>
<dbReference type="STRING" id="273121.WS1793"/>
<reference evidence="9 10" key="1">
    <citation type="journal article" date="2003" name="Proc. Natl. Acad. Sci. U.S.A.">
        <title>Complete genome sequence and analysis of Wolinella succinogenes.</title>
        <authorList>
            <person name="Baar C."/>
            <person name="Eppinger M."/>
            <person name="Raddatz G."/>
            <person name="Simon JM."/>
            <person name="Lanz C."/>
            <person name="Klimmek O."/>
            <person name="Nandakumar R."/>
            <person name="Gross R."/>
            <person name="Rosinus A."/>
            <person name="Keller H."/>
            <person name="Jagtap P."/>
            <person name="Linke B."/>
            <person name="Meyer F."/>
            <person name="Lederer H."/>
            <person name="Schuster S.C."/>
        </authorList>
    </citation>
    <scope>NUCLEOTIDE SEQUENCE [LARGE SCALE GENOMIC DNA]</scope>
    <source>
        <strain evidence="10">ATCC 29543 / DSM 1740 / CCUG 13145 / JCM 31913 / LMG 7466 / NCTC 11488 / FDC 602W</strain>
    </source>
</reference>
<feature type="transmembrane region" description="Helical" evidence="7">
    <location>
        <begin position="240"/>
        <end position="259"/>
    </location>
</feature>
<name>Q7M899_WOLSU</name>
<dbReference type="RefSeq" id="WP_011139595.1">
    <property type="nucleotide sequence ID" value="NC_005090.1"/>
</dbReference>
<dbReference type="InterPro" id="IPR036259">
    <property type="entry name" value="MFS_trans_sf"/>
</dbReference>
<dbReference type="GO" id="GO:0005886">
    <property type="term" value="C:plasma membrane"/>
    <property type="evidence" value="ECO:0007669"/>
    <property type="project" value="UniProtKB-SubCell"/>
</dbReference>
<feature type="transmembrane region" description="Helical" evidence="7">
    <location>
        <begin position="158"/>
        <end position="177"/>
    </location>
</feature>
<dbReference type="eggNOG" id="COG2814">
    <property type="taxonomic scope" value="Bacteria"/>
</dbReference>
<dbReference type="InterPro" id="IPR050171">
    <property type="entry name" value="MFS_Transporters"/>
</dbReference>
<dbReference type="InterPro" id="IPR011701">
    <property type="entry name" value="MFS"/>
</dbReference>
<dbReference type="KEGG" id="wsu:WS1793"/>
<dbReference type="Pfam" id="PF07690">
    <property type="entry name" value="MFS_1"/>
    <property type="match status" value="1"/>
</dbReference>
<feature type="domain" description="Major facilitator superfamily (MFS) profile" evidence="8">
    <location>
        <begin position="4"/>
        <end position="378"/>
    </location>
</feature>
<dbReference type="Gene3D" id="1.20.1250.20">
    <property type="entry name" value="MFS general substrate transporter like domains"/>
    <property type="match status" value="1"/>
</dbReference>
<gene>
    <name evidence="9" type="ordered locus">WS1793</name>
</gene>
<dbReference type="SUPFAM" id="SSF103473">
    <property type="entry name" value="MFS general substrate transporter"/>
    <property type="match status" value="1"/>
</dbReference>
<keyword evidence="4 7" id="KW-0812">Transmembrane</keyword>
<evidence type="ECO:0000313" key="9">
    <source>
        <dbReference type="EMBL" id="CAE10812.1"/>
    </source>
</evidence>
<evidence type="ECO:0000256" key="1">
    <source>
        <dbReference type="ARBA" id="ARBA00004651"/>
    </source>
</evidence>
<feature type="transmembrane region" description="Helical" evidence="7">
    <location>
        <begin position="211"/>
        <end position="228"/>
    </location>
</feature>
<accession>Q7M899</accession>
<dbReference type="PANTHER" id="PTHR23517:SF2">
    <property type="entry name" value="MULTIDRUG RESISTANCE PROTEIN MDTH"/>
    <property type="match status" value="1"/>
</dbReference>
<keyword evidence="5 7" id="KW-1133">Transmembrane helix</keyword>
<evidence type="ECO:0000256" key="3">
    <source>
        <dbReference type="ARBA" id="ARBA00022475"/>
    </source>
</evidence>
<dbReference type="PRINTS" id="PR01035">
    <property type="entry name" value="TCRTETA"/>
</dbReference>
<keyword evidence="2" id="KW-0813">Transport</keyword>
<feature type="transmembrane region" description="Helical" evidence="7">
    <location>
        <begin position="37"/>
        <end position="59"/>
    </location>
</feature>
<dbReference type="GO" id="GO:0022857">
    <property type="term" value="F:transmembrane transporter activity"/>
    <property type="evidence" value="ECO:0007669"/>
    <property type="project" value="InterPro"/>
</dbReference>
<protein>
    <submittedName>
        <fullName evidence="9">MULTIDRUG-EFFLUX TRANSPORTER</fullName>
    </submittedName>
</protein>
<sequence length="437" mass="48377">MIKQVLPLSGILALRFFGLFIVMPVLSLYALEMEGATPILMGIAIGGYALTQVLLQIPFGLVSDRIGRKKTIFFGLLVFVLGSVVCAMAESIEMLIVGRFLQGAGAIGGVVSAMIADLVKEERRTKAMAVMGATISMSFTAAMILGPIIGSSFGVDKLFWLTALLASLAILVLFINVPEAPLVSYSFEAEESRWQEVLHDKNLQLMNLTNFLQKAFMTLAFLIIPLALVKGMHFEHQDLWKVYIPAAILGVLSMAPAAILAEKKGYFKGVLLFGIVMFALSYTCMVSREPWLFILGVMLFFIGFSAHEPIMQSLASKYAKAHQKGAALGVFTSFGYLGSFFGGLLGGHFYQWFGIFSIACFVGSVSIIWLILIFRMKNPAHQKNLYLSLLEYPRERFSRLLEMEGVLEWYVNENERVAIVKYDQSSVSGETILERMK</sequence>
<keyword evidence="3" id="KW-1003">Cell membrane</keyword>
<evidence type="ECO:0000313" key="10">
    <source>
        <dbReference type="Proteomes" id="UP000000422"/>
    </source>
</evidence>
<feature type="transmembrane region" description="Helical" evidence="7">
    <location>
        <begin position="326"/>
        <end position="346"/>
    </location>
</feature>
<evidence type="ECO:0000256" key="5">
    <source>
        <dbReference type="ARBA" id="ARBA00022989"/>
    </source>
</evidence>
<keyword evidence="10" id="KW-1185">Reference proteome</keyword>
<dbReference type="PROSITE" id="PS50850">
    <property type="entry name" value="MFS"/>
    <property type="match status" value="1"/>
</dbReference>
<keyword evidence="6 7" id="KW-0472">Membrane</keyword>
<evidence type="ECO:0000256" key="6">
    <source>
        <dbReference type="ARBA" id="ARBA00023136"/>
    </source>
</evidence>